<accession>F4S944</accession>
<dbReference type="GO" id="GO:0003677">
    <property type="term" value="F:DNA binding"/>
    <property type="evidence" value="ECO:0007669"/>
    <property type="project" value="UniProtKB-KW"/>
</dbReference>
<dbReference type="InterPro" id="IPR027417">
    <property type="entry name" value="P-loop_NTPase"/>
</dbReference>
<evidence type="ECO:0000259" key="7">
    <source>
        <dbReference type="PROSITE" id="PS51194"/>
    </source>
</evidence>
<dbReference type="InterPro" id="IPR001650">
    <property type="entry name" value="Helicase_C-like"/>
</dbReference>
<evidence type="ECO:0000256" key="1">
    <source>
        <dbReference type="ARBA" id="ARBA00005446"/>
    </source>
</evidence>
<keyword evidence="9" id="KW-1185">Reference proteome</keyword>
<evidence type="ECO:0000256" key="3">
    <source>
        <dbReference type="ARBA" id="ARBA00023235"/>
    </source>
</evidence>
<proteinExistence type="inferred from homology"/>
<sequence>MEHAKSTLHDLKNLFTSRTKVFDNQIPPTLIYTNTRRKTMTALKVLNRARGVVKGEYNPISTFACRFHSNTGPTDKTAAIADYSNGVYPVITCTLALGLGQNWTRVRQVIQMGRADAAAVSQIIGRCGRNGNPGLAVFYVEKHRNKGKNLVADFKGLTKFSDDNLMDGLAVTPVCLRIAFTLSSLIGKIPMSEDEEIYVQEKSRQAEMCACRCSNCEPEASKLLAAKMKWLTTSNFDAAIKNPEALADLARQRSNVDAGDIAEDIPTELDPDAPITNRKPNGPPPRRIELMELANQLTLTIKEHHLALMEGHDRLKASAYLTDDDIWRILDRIYTIKTHDDVYNILGCDMLPGGVAKLFKCIEEWNSSSLGAQAMTEMRAREAATRLIQAETLTRLQKQHEERELKAQEARAVKSNKRKQHEVDQLAETEAKRQRKDEKDKKKQAAAKSKADKDARIAANKRMMDGLHAGKSIEQVDAEEKIRFQHAGKENEIVSSNDT</sequence>
<keyword evidence="3" id="KW-0413">Isomerase</keyword>
<dbReference type="RefSeq" id="XP_007417884.1">
    <property type="nucleotide sequence ID" value="XM_007417822.1"/>
</dbReference>
<dbReference type="AlphaFoldDB" id="F4S944"/>
<evidence type="ECO:0000256" key="2">
    <source>
        <dbReference type="ARBA" id="ARBA00023125"/>
    </source>
</evidence>
<dbReference type="PROSITE" id="PS51194">
    <property type="entry name" value="HELICASE_CTER"/>
    <property type="match status" value="1"/>
</dbReference>
<dbReference type="SMART" id="SM00490">
    <property type="entry name" value="HELICc"/>
    <property type="match status" value="1"/>
</dbReference>
<organism evidence="9">
    <name type="scientific">Melampsora larici-populina (strain 98AG31 / pathotype 3-4-7)</name>
    <name type="common">Poplar leaf rust fungus</name>
    <dbReference type="NCBI Taxonomy" id="747676"/>
    <lineage>
        <taxon>Eukaryota</taxon>
        <taxon>Fungi</taxon>
        <taxon>Dikarya</taxon>
        <taxon>Basidiomycota</taxon>
        <taxon>Pucciniomycotina</taxon>
        <taxon>Pucciniomycetes</taxon>
        <taxon>Pucciniales</taxon>
        <taxon>Melampsoraceae</taxon>
        <taxon>Melampsora</taxon>
    </lineage>
</organism>
<dbReference type="GeneID" id="18937126"/>
<name>F4S944_MELLP</name>
<dbReference type="Gene3D" id="3.40.50.300">
    <property type="entry name" value="P-loop containing nucleotide triphosphate hydrolases"/>
    <property type="match status" value="1"/>
</dbReference>
<dbReference type="VEuPathDB" id="FungiDB:MELLADRAFT_95094"/>
<dbReference type="GO" id="GO:0043138">
    <property type="term" value="F:3'-5' DNA helicase activity"/>
    <property type="evidence" value="ECO:0007669"/>
    <property type="project" value="UniProtKB-EC"/>
</dbReference>
<dbReference type="STRING" id="747676.F4S944"/>
<dbReference type="EMBL" id="GL883168">
    <property type="protein sequence ID" value="EGF98851.1"/>
    <property type="molecule type" value="Genomic_DNA"/>
</dbReference>
<dbReference type="OrthoDB" id="2507066at2759"/>
<dbReference type="GO" id="GO:0000724">
    <property type="term" value="P:double-strand break repair via homologous recombination"/>
    <property type="evidence" value="ECO:0007669"/>
    <property type="project" value="TreeGrafter"/>
</dbReference>
<dbReference type="GO" id="GO:0009378">
    <property type="term" value="F:four-way junction helicase activity"/>
    <property type="evidence" value="ECO:0007669"/>
    <property type="project" value="TreeGrafter"/>
</dbReference>
<dbReference type="KEGG" id="mlr:MELLADRAFT_95094"/>
<feature type="region of interest" description="Disordered" evidence="6">
    <location>
        <begin position="264"/>
        <end position="285"/>
    </location>
</feature>
<gene>
    <name evidence="8" type="ORF">MELLADRAFT_95094</name>
</gene>
<dbReference type="SUPFAM" id="SSF52540">
    <property type="entry name" value="P-loop containing nucleoside triphosphate hydrolases"/>
    <property type="match status" value="1"/>
</dbReference>
<dbReference type="PANTHER" id="PTHR13710">
    <property type="entry name" value="DNA HELICASE RECQ FAMILY MEMBER"/>
    <property type="match status" value="1"/>
</dbReference>
<evidence type="ECO:0000256" key="5">
    <source>
        <dbReference type="ARBA" id="ARBA00034808"/>
    </source>
</evidence>
<evidence type="ECO:0000256" key="4">
    <source>
        <dbReference type="ARBA" id="ARBA00034617"/>
    </source>
</evidence>
<evidence type="ECO:0000256" key="6">
    <source>
        <dbReference type="SAM" id="MobiDB-lite"/>
    </source>
</evidence>
<evidence type="ECO:0000313" key="9">
    <source>
        <dbReference type="Proteomes" id="UP000001072"/>
    </source>
</evidence>
<dbReference type="GO" id="GO:0005694">
    <property type="term" value="C:chromosome"/>
    <property type="evidence" value="ECO:0007669"/>
    <property type="project" value="TreeGrafter"/>
</dbReference>
<dbReference type="PANTHER" id="PTHR13710:SF105">
    <property type="entry name" value="ATP-DEPENDENT DNA HELICASE Q1"/>
    <property type="match status" value="1"/>
</dbReference>
<evidence type="ECO:0000313" key="8">
    <source>
        <dbReference type="EMBL" id="EGF98851.1"/>
    </source>
</evidence>
<feature type="compositionally biased region" description="Basic and acidic residues" evidence="6">
    <location>
        <begin position="421"/>
        <end position="456"/>
    </location>
</feature>
<dbReference type="GO" id="GO:0005737">
    <property type="term" value="C:cytoplasm"/>
    <property type="evidence" value="ECO:0007669"/>
    <property type="project" value="TreeGrafter"/>
</dbReference>
<dbReference type="Proteomes" id="UP000001072">
    <property type="component" value="Unassembled WGS sequence"/>
</dbReference>
<feature type="compositionally biased region" description="Basic and acidic residues" evidence="6">
    <location>
        <begin position="399"/>
        <end position="412"/>
    </location>
</feature>
<reference evidence="9" key="1">
    <citation type="journal article" date="2011" name="Proc. Natl. Acad. Sci. U.S.A.">
        <title>Obligate biotrophy features unraveled by the genomic analysis of rust fungi.</title>
        <authorList>
            <person name="Duplessis S."/>
            <person name="Cuomo C.A."/>
            <person name="Lin Y.-C."/>
            <person name="Aerts A."/>
            <person name="Tisserant E."/>
            <person name="Veneault-Fourrey C."/>
            <person name="Joly D.L."/>
            <person name="Hacquard S."/>
            <person name="Amselem J."/>
            <person name="Cantarel B.L."/>
            <person name="Chiu R."/>
            <person name="Coutinho P.M."/>
            <person name="Feau N."/>
            <person name="Field M."/>
            <person name="Frey P."/>
            <person name="Gelhaye E."/>
            <person name="Goldberg J."/>
            <person name="Grabherr M.G."/>
            <person name="Kodira C.D."/>
            <person name="Kohler A."/>
            <person name="Kuees U."/>
            <person name="Lindquist E.A."/>
            <person name="Lucas S.M."/>
            <person name="Mago R."/>
            <person name="Mauceli E."/>
            <person name="Morin E."/>
            <person name="Murat C."/>
            <person name="Pangilinan J.L."/>
            <person name="Park R."/>
            <person name="Pearson M."/>
            <person name="Quesneville H."/>
            <person name="Rouhier N."/>
            <person name="Sakthikumar S."/>
            <person name="Salamov A.A."/>
            <person name="Schmutz J."/>
            <person name="Selles B."/>
            <person name="Shapiro H."/>
            <person name="Tanguay P."/>
            <person name="Tuskan G.A."/>
            <person name="Henrissat B."/>
            <person name="Van de Peer Y."/>
            <person name="Rouze P."/>
            <person name="Ellis J.G."/>
            <person name="Dodds P.N."/>
            <person name="Schein J.E."/>
            <person name="Zhong S."/>
            <person name="Hamelin R.C."/>
            <person name="Grigoriev I.V."/>
            <person name="Szabo L.J."/>
            <person name="Martin F."/>
        </authorList>
    </citation>
    <scope>NUCLEOTIDE SEQUENCE [LARGE SCALE GENOMIC DNA]</scope>
    <source>
        <strain evidence="9">98AG31 / pathotype 3-4-7</strain>
    </source>
</reference>
<protein>
    <recommendedName>
        <fullName evidence="5">DNA 3'-5' helicase</fullName>
        <ecNumber evidence="5">5.6.2.4</ecNumber>
    </recommendedName>
</protein>
<dbReference type="EC" id="5.6.2.4" evidence="5"/>
<comment type="catalytic activity">
    <reaction evidence="4">
        <text>Couples ATP hydrolysis with the unwinding of duplex DNA by translocating in the 3'-5' direction.</text>
        <dbReference type="EC" id="5.6.2.4"/>
    </reaction>
</comment>
<feature type="domain" description="Helicase C-terminal" evidence="7">
    <location>
        <begin position="14"/>
        <end position="177"/>
    </location>
</feature>
<dbReference type="HOGENOM" id="CLU_011478_4_1_1"/>
<dbReference type="InParanoid" id="F4S944"/>
<feature type="region of interest" description="Disordered" evidence="6">
    <location>
        <begin position="399"/>
        <end position="473"/>
    </location>
</feature>
<keyword evidence="2" id="KW-0238">DNA-binding</keyword>
<dbReference type="Pfam" id="PF00271">
    <property type="entry name" value="Helicase_C"/>
    <property type="match status" value="1"/>
</dbReference>
<comment type="similarity">
    <text evidence="1">Belongs to the helicase family. RecQ subfamily.</text>
</comment>